<dbReference type="SUPFAM" id="SSF55729">
    <property type="entry name" value="Acyl-CoA N-acyltransferases (Nat)"/>
    <property type="match status" value="1"/>
</dbReference>
<reference evidence="2 3" key="1">
    <citation type="submission" date="2020-03" db="EMBL/GenBank/DDBJ databases">
        <title>A novel species.</title>
        <authorList>
            <person name="Gao J."/>
        </authorList>
    </citation>
    <scope>NUCLEOTIDE SEQUENCE [LARGE SCALE GENOMIC DNA]</scope>
    <source>
        <strain evidence="2 3">QMT-12</strain>
    </source>
</reference>
<dbReference type="InterPro" id="IPR000182">
    <property type="entry name" value="GNAT_dom"/>
</dbReference>
<dbReference type="Gene3D" id="3.40.630.30">
    <property type="match status" value="1"/>
</dbReference>
<evidence type="ECO:0000259" key="1">
    <source>
        <dbReference type="PROSITE" id="PS51186"/>
    </source>
</evidence>
<dbReference type="InterPro" id="IPR016181">
    <property type="entry name" value="Acyl_CoA_acyltransferase"/>
</dbReference>
<gene>
    <name evidence="2" type="ORF">HA039_06730</name>
</gene>
<dbReference type="Proteomes" id="UP000501179">
    <property type="component" value="Chromosome"/>
</dbReference>
<proteinExistence type="predicted"/>
<accession>A0A6G9GUY4</accession>
<evidence type="ECO:0000313" key="3">
    <source>
        <dbReference type="Proteomes" id="UP000501179"/>
    </source>
</evidence>
<dbReference type="PROSITE" id="PS51186">
    <property type="entry name" value="GNAT"/>
    <property type="match status" value="1"/>
</dbReference>
<name>A0A6G9GUY4_9ACTN</name>
<evidence type="ECO:0000313" key="2">
    <source>
        <dbReference type="EMBL" id="QIQ02035.1"/>
    </source>
</evidence>
<organism evidence="2 3">
    <name type="scientific">Streptomyces liangshanensis</name>
    <dbReference type="NCBI Taxonomy" id="2717324"/>
    <lineage>
        <taxon>Bacteria</taxon>
        <taxon>Bacillati</taxon>
        <taxon>Actinomycetota</taxon>
        <taxon>Actinomycetes</taxon>
        <taxon>Kitasatosporales</taxon>
        <taxon>Streptomycetaceae</taxon>
        <taxon>Streptomyces</taxon>
    </lineage>
</organism>
<dbReference type="AlphaFoldDB" id="A0A6G9GUY4"/>
<dbReference type="Pfam" id="PF00583">
    <property type="entry name" value="Acetyltransf_1"/>
    <property type="match status" value="1"/>
</dbReference>
<dbReference type="EMBL" id="CP050177">
    <property type="protein sequence ID" value="QIQ02035.1"/>
    <property type="molecule type" value="Genomic_DNA"/>
</dbReference>
<dbReference type="RefSeq" id="WP_167025220.1">
    <property type="nucleotide sequence ID" value="NZ_CP050177.1"/>
</dbReference>
<dbReference type="GO" id="GO:0016747">
    <property type="term" value="F:acyltransferase activity, transferring groups other than amino-acyl groups"/>
    <property type="evidence" value="ECO:0007669"/>
    <property type="project" value="InterPro"/>
</dbReference>
<dbReference type="KEGG" id="slia:HA039_06730"/>
<keyword evidence="3" id="KW-1185">Reference proteome</keyword>
<protein>
    <submittedName>
        <fullName evidence="2">GNAT family N-acetyltransferase</fullName>
    </submittedName>
</protein>
<sequence>MDQHEVLNRFDRHMRRDATPDNSAAVVEHTGGVVRQSGGPHDWNGVLWSDLDEESAPAAVAAQVAHFTALGREFEWKHYSHDRPATLPALLLAAGFVAEPAEALMVGEAAALTAPVELPEGVRLVPVTDAAGVELMASVHEQAFGSDGGWLRQRLLAQLTGTPDEVVAVVAMAGDVPVSAARMDLPPGKEFAGLWGGGTTEAWRGKGVYRALVAYRARIAAARGYPYLQVDASDDSRPILHRLGFVQLSITTPYVHKP</sequence>
<feature type="domain" description="N-acetyltransferase" evidence="1">
    <location>
        <begin position="122"/>
        <end position="258"/>
    </location>
</feature>
<keyword evidence="2" id="KW-0808">Transferase</keyword>